<name>A0A8T4C697_9ARCH</name>
<sequence length="360" mass="40820">MGFIQLLENAIAYIQRVQKRHDQLGLTLRENGKKGLTLNEGEKTLEKTISQPIEKTLNRGKIAGVDSGFAGQSFYSLDLMLLRTTGVCFTYEDGKLNATNYHPQTSSLPEPIINTQGLEREEFHKFVSLTRLQAEIRCATQLIEHEKPNACLMDGSLILHPMDKPSAESTLGKEYEKTIAAFVKLYHTAEKNACMLIGAIEDSRSTRLTELLNEQHMITMEKNEVLSDVSLLDKALHAGERSMVFPLAEKKEKHTILNDFPQEWANQLFACYIKPSPWDYPLRIEFLSTSEKAIEMANHASKTAYAQSAVHKDYAFPSVLIEADLRAGLKPEEVELVSDKILSKLGRHTLRMKRRDRRPF</sequence>
<proteinExistence type="predicted"/>
<dbReference type="InterPro" id="IPR018977">
    <property type="entry name" value="NurA_domain"/>
</dbReference>
<dbReference type="AlphaFoldDB" id="A0A8T4C697"/>
<evidence type="ECO:0000313" key="3">
    <source>
        <dbReference type="Proteomes" id="UP000774699"/>
    </source>
</evidence>
<feature type="domain" description="NurA" evidence="1">
    <location>
        <begin position="60"/>
        <end position="329"/>
    </location>
</feature>
<dbReference type="Pfam" id="PF09376">
    <property type="entry name" value="NurA"/>
    <property type="match status" value="1"/>
</dbReference>
<dbReference type="EMBL" id="VGJJ01000007">
    <property type="protein sequence ID" value="MBM3282026.1"/>
    <property type="molecule type" value="Genomic_DNA"/>
</dbReference>
<organism evidence="2 3">
    <name type="scientific">Candidatus Iainarchaeum sp</name>
    <dbReference type="NCBI Taxonomy" id="3101447"/>
    <lineage>
        <taxon>Archaea</taxon>
        <taxon>Candidatus Iainarchaeota</taxon>
        <taxon>Candidatus Iainarchaeia</taxon>
        <taxon>Candidatus Iainarchaeales</taxon>
        <taxon>Candidatus Iainarchaeaceae</taxon>
        <taxon>Candidatus Iainarchaeum</taxon>
    </lineage>
</organism>
<evidence type="ECO:0000259" key="1">
    <source>
        <dbReference type="SMART" id="SM00933"/>
    </source>
</evidence>
<gene>
    <name evidence="2" type="ORF">FJY86_01640</name>
</gene>
<dbReference type="Proteomes" id="UP000774699">
    <property type="component" value="Unassembled WGS sequence"/>
</dbReference>
<dbReference type="SMART" id="SM00933">
    <property type="entry name" value="NurA"/>
    <property type="match status" value="1"/>
</dbReference>
<accession>A0A8T4C697</accession>
<reference evidence="2" key="1">
    <citation type="submission" date="2019-03" db="EMBL/GenBank/DDBJ databases">
        <title>Lake Tanganyika Metagenome-Assembled Genomes (MAGs).</title>
        <authorList>
            <person name="Tran P."/>
        </authorList>
    </citation>
    <scope>NUCLEOTIDE SEQUENCE</scope>
    <source>
        <strain evidence="2">M_DeepCast_50m_m2_156</strain>
    </source>
</reference>
<comment type="caution">
    <text evidence="2">The sequence shown here is derived from an EMBL/GenBank/DDBJ whole genome shotgun (WGS) entry which is preliminary data.</text>
</comment>
<protein>
    <submittedName>
        <fullName evidence="2">DNA double-strand break repair nuclease NurA</fullName>
    </submittedName>
</protein>
<evidence type="ECO:0000313" key="2">
    <source>
        <dbReference type="EMBL" id="MBM3282026.1"/>
    </source>
</evidence>